<dbReference type="SUPFAM" id="SSF48452">
    <property type="entry name" value="TPR-like"/>
    <property type="match status" value="2"/>
</dbReference>
<dbReference type="Gene3D" id="1.25.40.10">
    <property type="entry name" value="Tetratricopeptide repeat domain"/>
    <property type="match status" value="1"/>
</dbReference>
<dbReference type="InterPro" id="IPR027417">
    <property type="entry name" value="P-loop_NTPase"/>
</dbReference>
<dbReference type="PANTHER" id="PTHR12788">
    <property type="entry name" value="PROTEIN-TYROSINE SULFOTRANSFERASE 2"/>
    <property type="match status" value="1"/>
</dbReference>
<dbReference type="GO" id="GO:0008476">
    <property type="term" value="F:protein-tyrosine sulfotransferase activity"/>
    <property type="evidence" value="ECO:0007669"/>
    <property type="project" value="InterPro"/>
</dbReference>
<dbReference type="Pfam" id="PF13469">
    <property type="entry name" value="Sulfotransfer_3"/>
    <property type="match status" value="1"/>
</dbReference>
<dbReference type="OrthoDB" id="9800698at2"/>
<dbReference type="AlphaFoldDB" id="A0A2G4YQI6"/>
<comment type="caution">
    <text evidence="2">The sequence shown here is derived from an EMBL/GenBank/DDBJ whole genome shotgun (WGS) entry which is preliminary data.</text>
</comment>
<proteinExistence type="predicted"/>
<evidence type="ECO:0000256" key="1">
    <source>
        <dbReference type="ARBA" id="ARBA00022679"/>
    </source>
</evidence>
<dbReference type="EMBL" id="PDEM01000024">
    <property type="protein sequence ID" value="PHZ84591.1"/>
    <property type="molecule type" value="Genomic_DNA"/>
</dbReference>
<keyword evidence="3" id="KW-1185">Reference proteome</keyword>
<dbReference type="Proteomes" id="UP000229730">
    <property type="component" value="Unassembled WGS sequence"/>
</dbReference>
<dbReference type="PANTHER" id="PTHR12788:SF10">
    <property type="entry name" value="PROTEIN-TYROSINE SULFOTRANSFERASE"/>
    <property type="match status" value="1"/>
</dbReference>
<dbReference type="SUPFAM" id="SSF52540">
    <property type="entry name" value="P-loop containing nucleoside triphosphate hydrolases"/>
    <property type="match status" value="1"/>
</dbReference>
<dbReference type="Gene3D" id="3.40.50.300">
    <property type="entry name" value="P-loop containing nucleotide triphosphate hydrolases"/>
    <property type="match status" value="1"/>
</dbReference>
<evidence type="ECO:0000313" key="2">
    <source>
        <dbReference type="EMBL" id="PHZ84591.1"/>
    </source>
</evidence>
<dbReference type="RefSeq" id="WP_099473683.1">
    <property type="nucleotide sequence ID" value="NZ_CP041025.1"/>
</dbReference>
<gene>
    <name evidence="2" type="ORF">CRD36_12375</name>
</gene>
<organism evidence="2 3">
    <name type="scientific">Paremcibacter congregatus</name>
    <dbReference type="NCBI Taxonomy" id="2043170"/>
    <lineage>
        <taxon>Bacteria</taxon>
        <taxon>Pseudomonadati</taxon>
        <taxon>Pseudomonadota</taxon>
        <taxon>Alphaproteobacteria</taxon>
        <taxon>Emcibacterales</taxon>
        <taxon>Emcibacteraceae</taxon>
        <taxon>Paremcibacter</taxon>
    </lineage>
</organism>
<accession>A0A2G4YQI6</accession>
<dbReference type="SMART" id="SM00028">
    <property type="entry name" value="TPR"/>
    <property type="match status" value="3"/>
</dbReference>
<dbReference type="InterPro" id="IPR026634">
    <property type="entry name" value="TPST-like"/>
</dbReference>
<evidence type="ECO:0000313" key="3">
    <source>
        <dbReference type="Proteomes" id="UP000229730"/>
    </source>
</evidence>
<dbReference type="InterPro" id="IPR011990">
    <property type="entry name" value="TPR-like_helical_dom_sf"/>
</dbReference>
<keyword evidence="1 2" id="KW-0808">Transferase</keyword>
<protein>
    <submittedName>
        <fullName evidence="2">Sulfotransferase family protein</fullName>
    </submittedName>
</protein>
<reference evidence="2 3" key="1">
    <citation type="submission" date="2017-10" db="EMBL/GenBank/DDBJ databases">
        <title>Frigbacter circumglobatus gen. nov. sp. nov., isolated from sediment cultured in situ.</title>
        <authorList>
            <person name="Zhao Z."/>
        </authorList>
    </citation>
    <scope>NUCLEOTIDE SEQUENCE [LARGE SCALE GENOMIC DNA]</scope>
    <source>
        <strain evidence="2 3">ZYL</strain>
    </source>
</reference>
<dbReference type="InterPro" id="IPR019734">
    <property type="entry name" value="TPR_rpt"/>
</dbReference>
<sequence length="516" mass="57169">MHHSLNQINQHLKQGQVEQAEALCSAFTNRHPTLPQGWLLSGRICQAKGDLVGMLSAAQKAVAAAPTSLTVQHMEAEATLLCGQLAAATKKIYALEKKAWDDARMLQHTAQLFSDLEHHTDALRCYQRARHLIGENPELLYNTAATATALGDLAGAEDLYNRVIAHTPDDYAAYYNRATLKKQTAKNNHIAEMEALRARGLNPASDPVQLGYALAKEYEDIKAYDKSFAALREAADTRRKRLSYSVTDDIRTMADIAAVMTDDFFADIPAVSEAPGPIFILGQPRSGSTLVDRILSSHSDVESLGEINDFVHAFMNIAGPARSKADLIQKTAKLDCAAIGTLYQEMIGQRRQGAQFVIDKTPANFLYIGLIAKALPTARIIHLRRHPLDNCYAMYKTLFQMGYPYSYALDDLGAYYIAYHRLMAHWRAQLPGRIHDVDYEALVTDQKTQSKRLVAVCGLDWQDACLNFHENKSASATASAAQVRHPIYTSSVEKWRHYETQLAPLKAQLAAAGIDL</sequence>
<name>A0A2G4YQI6_9PROT</name>
<dbReference type="InParanoid" id="A0A2G4YQI6"/>